<feature type="compositionally biased region" description="Basic and acidic residues" evidence="1">
    <location>
        <begin position="291"/>
        <end position="316"/>
    </location>
</feature>
<dbReference type="EMBL" id="JARGEQ010000002">
    <property type="protein sequence ID" value="MDF1584892.1"/>
    <property type="molecule type" value="Genomic_DNA"/>
</dbReference>
<organism evidence="2 3">
    <name type="scientific">Marinimicrococcus flavescens</name>
    <dbReference type="NCBI Taxonomy" id="3031815"/>
    <lineage>
        <taxon>Bacteria</taxon>
        <taxon>Pseudomonadati</taxon>
        <taxon>Pseudomonadota</taxon>
        <taxon>Alphaproteobacteria</taxon>
        <taxon>Geminicoccales</taxon>
        <taxon>Geminicoccaceae</taxon>
        <taxon>Marinimicrococcus</taxon>
    </lineage>
</organism>
<dbReference type="Proteomes" id="UP001301140">
    <property type="component" value="Unassembled WGS sequence"/>
</dbReference>
<sequence>MSDTSRIERDLEQTRVRLDATIDALQDRLSPGQMLDQAIAWGREGGGAEFTDNFMRTVRTNPMPVALVGVGLAWLMASRPAPRAGSYPPPAPYPGPDPRFVGEYGAAADEEPGMGEDLARRAREAGERISRRADETAETFQERVYHAKAGVLGVTRSAGETLASFRQRVDDGMSAAAGRYAAASAQAAAWRDSAMRRGREGYRNAADSAAESAQRMRQAGNRALTSLQEQPLLMAALGISAGALLAFLVPPTRQERETLGPAVRDLAGRATAAVTQSVSRVADEASGAAREAAEREGLVPKREAGDMAHDAREQVREGSAGVRRTAEAAIHAGSEAARREMGGDQPGSTDERRG</sequence>
<dbReference type="InterPro" id="IPR022062">
    <property type="entry name" value="DUF3618"/>
</dbReference>
<dbReference type="AlphaFoldDB" id="A0AAP3XQJ0"/>
<gene>
    <name evidence="2" type="ORF">PZ740_00660</name>
</gene>
<dbReference type="RefSeq" id="WP_327787299.1">
    <property type="nucleotide sequence ID" value="NZ_JARGEQ010000002.1"/>
</dbReference>
<name>A0AAP3XQJ0_9PROT</name>
<protein>
    <submittedName>
        <fullName evidence="2">DUF3618 domain-containing protein</fullName>
    </submittedName>
</protein>
<reference evidence="2 3" key="1">
    <citation type="submission" date="2023-03" db="EMBL/GenBank/DDBJ databases">
        <title>YIM 152171 draft genome.</title>
        <authorList>
            <person name="Yang Z."/>
        </authorList>
    </citation>
    <scope>NUCLEOTIDE SEQUENCE [LARGE SCALE GENOMIC DNA]</scope>
    <source>
        <strain evidence="2 3">YIM 152171</strain>
    </source>
</reference>
<evidence type="ECO:0000313" key="2">
    <source>
        <dbReference type="EMBL" id="MDF1584892.1"/>
    </source>
</evidence>
<accession>A0AAP3XQJ0</accession>
<dbReference type="Pfam" id="PF12277">
    <property type="entry name" value="DUF3618"/>
    <property type="match status" value="1"/>
</dbReference>
<comment type="caution">
    <text evidence="2">The sequence shown here is derived from an EMBL/GenBank/DDBJ whole genome shotgun (WGS) entry which is preliminary data.</text>
</comment>
<evidence type="ECO:0000313" key="3">
    <source>
        <dbReference type="Proteomes" id="UP001301140"/>
    </source>
</evidence>
<evidence type="ECO:0000256" key="1">
    <source>
        <dbReference type="SAM" id="MobiDB-lite"/>
    </source>
</evidence>
<keyword evidence="3" id="KW-1185">Reference proteome</keyword>
<proteinExistence type="predicted"/>
<feature type="region of interest" description="Disordered" evidence="1">
    <location>
        <begin position="282"/>
        <end position="354"/>
    </location>
</feature>